<reference evidence="1" key="1">
    <citation type="submission" date="2014-11" db="EMBL/GenBank/DDBJ databases">
        <authorList>
            <person name="Amaro Gonzalez C."/>
        </authorList>
    </citation>
    <scope>NUCLEOTIDE SEQUENCE</scope>
</reference>
<reference evidence="1" key="2">
    <citation type="journal article" date="2015" name="Fish Shellfish Immunol.">
        <title>Early steps in the European eel (Anguilla anguilla)-Vibrio vulnificus interaction in the gills: Role of the RtxA13 toxin.</title>
        <authorList>
            <person name="Callol A."/>
            <person name="Pajuelo D."/>
            <person name="Ebbesson L."/>
            <person name="Teles M."/>
            <person name="MacKenzie S."/>
            <person name="Amaro C."/>
        </authorList>
    </citation>
    <scope>NUCLEOTIDE SEQUENCE</scope>
</reference>
<name>A0A0E9SN43_ANGAN</name>
<protein>
    <submittedName>
        <fullName evidence="1">Uncharacterized protein</fullName>
    </submittedName>
</protein>
<accession>A0A0E9SN43</accession>
<proteinExistence type="predicted"/>
<evidence type="ECO:0000313" key="1">
    <source>
        <dbReference type="EMBL" id="JAH42726.1"/>
    </source>
</evidence>
<dbReference type="AlphaFoldDB" id="A0A0E9SN43"/>
<organism evidence="1">
    <name type="scientific">Anguilla anguilla</name>
    <name type="common">European freshwater eel</name>
    <name type="synonym">Muraena anguilla</name>
    <dbReference type="NCBI Taxonomy" id="7936"/>
    <lineage>
        <taxon>Eukaryota</taxon>
        <taxon>Metazoa</taxon>
        <taxon>Chordata</taxon>
        <taxon>Craniata</taxon>
        <taxon>Vertebrata</taxon>
        <taxon>Euteleostomi</taxon>
        <taxon>Actinopterygii</taxon>
        <taxon>Neopterygii</taxon>
        <taxon>Teleostei</taxon>
        <taxon>Anguilliformes</taxon>
        <taxon>Anguillidae</taxon>
        <taxon>Anguilla</taxon>
    </lineage>
</organism>
<dbReference type="EMBL" id="GBXM01065851">
    <property type="protein sequence ID" value="JAH42726.1"/>
    <property type="molecule type" value="Transcribed_RNA"/>
</dbReference>
<sequence length="32" mass="3752">MERTVKSTPCSFRSTCNRNFISEIIHGKHDEK</sequence>